<evidence type="ECO:0000313" key="4">
    <source>
        <dbReference type="EMBL" id="AMF97051.1"/>
    </source>
</evidence>
<dbReference type="SMART" id="SM00910">
    <property type="entry name" value="HIRAN"/>
    <property type="match status" value="1"/>
</dbReference>
<evidence type="ECO:0000256" key="1">
    <source>
        <dbReference type="ARBA" id="ARBA00022723"/>
    </source>
</evidence>
<organism evidence="4 5">
    <name type="scientific">Vibrio harveyi</name>
    <name type="common">Beneckea harveyi</name>
    <dbReference type="NCBI Taxonomy" id="669"/>
    <lineage>
        <taxon>Bacteria</taxon>
        <taxon>Pseudomonadati</taxon>
        <taxon>Pseudomonadota</taxon>
        <taxon>Gammaproteobacteria</taxon>
        <taxon>Vibrionales</taxon>
        <taxon>Vibrionaceae</taxon>
        <taxon>Vibrio</taxon>
    </lineage>
</organism>
<evidence type="ECO:0000256" key="2">
    <source>
        <dbReference type="ARBA" id="ARBA00022801"/>
    </source>
</evidence>
<evidence type="ECO:0000259" key="3">
    <source>
        <dbReference type="SMART" id="SM00910"/>
    </source>
</evidence>
<dbReference type="Gene3D" id="3.30.70.2330">
    <property type="match status" value="1"/>
</dbReference>
<dbReference type="InterPro" id="IPR014905">
    <property type="entry name" value="HIRAN"/>
</dbReference>
<name>A0ABN4KY84_VIBHA</name>
<protein>
    <recommendedName>
        <fullName evidence="3">HIRAN domain-containing protein</fullName>
    </recommendedName>
</protein>
<keyword evidence="2" id="KW-0378">Hydrolase</keyword>
<accession>A0ABN4KY84</accession>
<evidence type="ECO:0000313" key="5">
    <source>
        <dbReference type="Proteomes" id="UP000067422"/>
    </source>
</evidence>
<keyword evidence="5" id="KW-1185">Reference proteome</keyword>
<feature type="domain" description="HIRAN" evidence="3">
    <location>
        <begin position="121"/>
        <end position="226"/>
    </location>
</feature>
<proteinExistence type="predicted"/>
<gene>
    <name evidence="4" type="ORF">AL538_04515</name>
</gene>
<keyword evidence="1" id="KW-0479">Metal-binding</keyword>
<dbReference type="RefSeq" id="WP_061065295.1">
    <property type="nucleotide sequence ID" value="NZ_CP014038.2"/>
</dbReference>
<dbReference type="Proteomes" id="UP000067422">
    <property type="component" value="Chromosome 1"/>
</dbReference>
<dbReference type="EMBL" id="CP014038">
    <property type="protein sequence ID" value="AMF97051.1"/>
    <property type="molecule type" value="Genomic_DNA"/>
</dbReference>
<sequence length="251" mass="29547">MKSVFVVWKDLQDGMWHPVAKLTRTEKLYRLNYTLGSNHPRFVPFPRMQDRSKIYTSRELFAFFRNRILPKSRPEFKKVLEWSGMDSESYDELELLGITGGARQTDQFRIIAQPQLSDTKNYKIKFFINGIRYLPDSNIERISRLDSGDELRFHFEDCNEHDCNAVFATTSDEEQIKVGYCPKYFNSDIRTLMKDPNLKNYVLTVSKVNMDAPAPYKLLCEFVTTWPTGFLPQMSEDYLAYKCQEEVHIQD</sequence>
<reference evidence="4" key="1">
    <citation type="submission" date="2018-01" db="EMBL/GenBank/DDBJ databases">
        <title>FDA dAtabase for Regulatory Grade micrObial Sequences (FDA-ARGOS): Supporting development and validation of Infectious Disease Dx tests.</title>
        <authorList>
            <person name="Hoffmann M."/>
            <person name="Allard M."/>
            <person name="Evans P."/>
            <person name="Brown E."/>
            <person name="Tallon L."/>
            <person name="Sadzewicz L."/>
            <person name="Sengamalay N."/>
            <person name="Ott S."/>
            <person name="Godinez A."/>
            <person name="Nagaraj S."/>
            <person name="Vyas G."/>
            <person name="Aluvathingal J."/>
            <person name="Nadendla S."/>
            <person name="Geyer C."/>
            <person name="Sichtig H."/>
        </authorList>
    </citation>
    <scope>NUCLEOTIDE SEQUENCE</scope>
    <source>
        <strain evidence="4">FDAARGOS_107</strain>
    </source>
</reference>
<dbReference type="Pfam" id="PF08797">
    <property type="entry name" value="HIRAN"/>
    <property type="match status" value="1"/>
</dbReference>